<dbReference type="SUPFAM" id="SSF57850">
    <property type="entry name" value="RING/U-box"/>
    <property type="match status" value="1"/>
</dbReference>
<dbReference type="EC" id="2.3.1.225" evidence="10"/>
<keyword evidence="14" id="KW-1185">Reference proteome</keyword>
<feature type="repeat" description="ANK" evidence="8">
    <location>
        <begin position="454"/>
        <end position="486"/>
    </location>
</feature>
<keyword evidence="9" id="KW-0862">Zinc</keyword>
<dbReference type="InterPro" id="IPR001841">
    <property type="entry name" value="Znf_RING"/>
</dbReference>
<proteinExistence type="inferred from homology"/>
<dbReference type="EMBL" id="JALJOR010000010">
    <property type="protein sequence ID" value="KAK9810494.1"/>
    <property type="molecule type" value="Genomic_DNA"/>
</dbReference>
<organism evidence="13 14">
    <name type="scientific">[Myrmecia] bisecta</name>
    <dbReference type="NCBI Taxonomy" id="41462"/>
    <lineage>
        <taxon>Eukaryota</taxon>
        <taxon>Viridiplantae</taxon>
        <taxon>Chlorophyta</taxon>
        <taxon>core chlorophytes</taxon>
        <taxon>Trebouxiophyceae</taxon>
        <taxon>Trebouxiales</taxon>
        <taxon>Trebouxiaceae</taxon>
        <taxon>Myrmecia</taxon>
    </lineage>
</organism>
<dbReference type="PROSITE" id="PS50216">
    <property type="entry name" value="DHHC"/>
    <property type="match status" value="1"/>
</dbReference>
<dbReference type="AlphaFoldDB" id="A0AAW1PRF4"/>
<keyword evidence="9" id="KW-0863">Zinc-finger</keyword>
<dbReference type="PROSITE" id="PS50088">
    <property type="entry name" value="ANK_REPEAT"/>
    <property type="match status" value="3"/>
</dbReference>
<dbReference type="InterPro" id="IPR002110">
    <property type="entry name" value="Ankyrin_rpt"/>
</dbReference>
<keyword evidence="6 8" id="KW-0040">ANK repeat</keyword>
<keyword evidence="7 10" id="KW-0472">Membrane</keyword>
<evidence type="ECO:0000256" key="4">
    <source>
        <dbReference type="ARBA" id="ARBA00022737"/>
    </source>
</evidence>
<dbReference type="PANTHER" id="PTHR24161:SF85">
    <property type="entry name" value="PALMITOYLTRANSFERASE HIP14"/>
    <property type="match status" value="1"/>
</dbReference>
<evidence type="ECO:0000256" key="9">
    <source>
        <dbReference type="PROSITE-ProRule" id="PRU00175"/>
    </source>
</evidence>
<evidence type="ECO:0000256" key="10">
    <source>
        <dbReference type="RuleBase" id="RU079119"/>
    </source>
</evidence>
<protein>
    <recommendedName>
        <fullName evidence="10">S-acyltransferase</fullName>
        <ecNumber evidence="10">2.3.1.225</ecNumber>
    </recommendedName>
    <alternativeName>
        <fullName evidence="10">Palmitoyltransferase</fullName>
    </alternativeName>
</protein>
<keyword evidence="3 10" id="KW-0812">Transmembrane</keyword>
<keyword evidence="4" id="KW-0677">Repeat</keyword>
<evidence type="ECO:0000256" key="11">
    <source>
        <dbReference type="SAM" id="MobiDB-lite"/>
    </source>
</evidence>
<evidence type="ECO:0000256" key="2">
    <source>
        <dbReference type="ARBA" id="ARBA00008574"/>
    </source>
</evidence>
<dbReference type="InterPro" id="IPR001594">
    <property type="entry name" value="Palmitoyltrfase_DHHC"/>
</dbReference>
<evidence type="ECO:0000256" key="1">
    <source>
        <dbReference type="ARBA" id="ARBA00004141"/>
    </source>
</evidence>
<dbReference type="SMART" id="SM00184">
    <property type="entry name" value="RING"/>
    <property type="match status" value="1"/>
</dbReference>
<keyword evidence="10" id="KW-0012">Acyltransferase</keyword>
<comment type="catalytic activity">
    <reaction evidence="10">
        <text>L-cysteinyl-[protein] + hexadecanoyl-CoA = S-hexadecanoyl-L-cysteinyl-[protein] + CoA</text>
        <dbReference type="Rhea" id="RHEA:36683"/>
        <dbReference type="Rhea" id="RHEA-COMP:10131"/>
        <dbReference type="Rhea" id="RHEA-COMP:11032"/>
        <dbReference type="ChEBI" id="CHEBI:29950"/>
        <dbReference type="ChEBI" id="CHEBI:57287"/>
        <dbReference type="ChEBI" id="CHEBI:57379"/>
        <dbReference type="ChEBI" id="CHEBI:74151"/>
        <dbReference type="EC" id="2.3.1.225"/>
    </reaction>
</comment>
<dbReference type="SUPFAM" id="SSF48403">
    <property type="entry name" value="Ankyrin repeat"/>
    <property type="match status" value="1"/>
</dbReference>
<comment type="subcellular location">
    <subcellularLocation>
        <location evidence="1">Membrane</location>
        <topology evidence="1">Multi-pass membrane protein</topology>
    </subcellularLocation>
</comment>
<evidence type="ECO:0000256" key="6">
    <source>
        <dbReference type="ARBA" id="ARBA00023043"/>
    </source>
</evidence>
<dbReference type="Proteomes" id="UP001489004">
    <property type="component" value="Unassembled WGS sequence"/>
</dbReference>
<sequence>MRVGPASPAQPLTASERFPDELPTTSGHPQEDMKWSADQKLPAALAGYIVVLAITGFASGIRGLPWWYQLALALCCASCVALLVICNQVDPGVLPSSSTKDPLITVLDNPDIDLPGRDQYERDWKGQWMRRLPDGSGYEKYCSTCNIWRPPRSSHCSVCGYCMERFDHHCAVVGTCIALKNHRFFVGFLLFGQLGTALLAGGASYRLNRMDFPSPSSWENGETYLLLILDIIYVYNVIMLLFGLAHCFSIFCDVTTKDMMSGSSPYRDPPCCGRRSPGHLVQSWRWAVKDADVEMVCKFLAANRQLATFATAGDRVCPLHVASGEGNIKVLHALCDSLRPGQGASGKEQKAFYSLLNKVNCYGQTALMLACKNGHATSVQYLLSQGANPLVCDKVHLRTCLHYAAWNGWTNCLEVLLDESTLVRTENGLVGPACQAYVQDACGRHRFVDIRSESGFTPLHFAVSGGNLAAVKCLLRKGATTHSQVVQGNCYSVWPVGSSPLHIAAAKGSTAIVRSILQAAVSARAGSQDPRTLRDAHDSTPLDIARAMNHHSVAAMLDPALSLAEALALRRRNRAPAQGPPSLAVLAGRAVRDTLIVDLVLLESSLMAAAPDVEACASCPPSKDMARQASDASSADDCCFEETAATDISHDLKPRVEAQTSGTMRQKQDLGSWEEDDACGVCLDSRPQVAILGCGHQMCIECTKKVCSGPLPGKALLSCPFCRGDITGFDAL</sequence>
<feature type="transmembrane region" description="Helical" evidence="10">
    <location>
        <begin position="67"/>
        <end position="86"/>
    </location>
</feature>
<evidence type="ECO:0000256" key="3">
    <source>
        <dbReference type="ARBA" id="ARBA00022692"/>
    </source>
</evidence>
<dbReference type="Pfam" id="PF12796">
    <property type="entry name" value="Ank_2"/>
    <property type="match status" value="2"/>
</dbReference>
<dbReference type="InterPro" id="IPR013083">
    <property type="entry name" value="Znf_RING/FYVE/PHD"/>
</dbReference>
<keyword evidence="9" id="KW-0479">Metal-binding</keyword>
<feature type="region of interest" description="Disordered" evidence="11">
    <location>
        <begin position="1"/>
        <end position="34"/>
    </location>
</feature>
<evidence type="ECO:0000256" key="7">
    <source>
        <dbReference type="ARBA" id="ARBA00023136"/>
    </source>
</evidence>
<comment type="similarity">
    <text evidence="2 10">Belongs to the DHHC palmitoyltransferase family.</text>
</comment>
<feature type="transmembrane region" description="Helical" evidence="10">
    <location>
        <begin position="225"/>
        <end position="251"/>
    </location>
</feature>
<keyword evidence="5 10" id="KW-1133">Transmembrane helix</keyword>
<evidence type="ECO:0000256" key="5">
    <source>
        <dbReference type="ARBA" id="ARBA00022989"/>
    </source>
</evidence>
<comment type="caution">
    <text evidence="13">The sequence shown here is derived from an EMBL/GenBank/DDBJ whole genome shotgun (WGS) entry which is preliminary data.</text>
</comment>
<gene>
    <name evidence="13" type="ORF">WJX72_011736</name>
</gene>
<evidence type="ECO:0000313" key="13">
    <source>
        <dbReference type="EMBL" id="KAK9810494.1"/>
    </source>
</evidence>
<dbReference type="Gene3D" id="1.25.40.20">
    <property type="entry name" value="Ankyrin repeat-containing domain"/>
    <property type="match status" value="2"/>
</dbReference>
<evidence type="ECO:0000256" key="8">
    <source>
        <dbReference type="PROSITE-ProRule" id="PRU00023"/>
    </source>
</evidence>
<feature type="repeat" description="ANK" evidence="8">
    <location>
        <begin position="362"/>
        <end position="394"/>
    </location>
</feature>
<feature type="transmembrane region" description="Helical" evidence="10">
    <location>
        <begin position="184"/>
        <end position="205"/>
    </location>
</feature>
<comment type="domain">
    <text evidence="10">The DHHC domain is required for palmitoyltransferase activity.</text>
</comment>
<dbReference type="GO" id="GO:0008270">
    <property type="term" value="F:zinc ion binding"/>
    <property type="evidence" value="ECO:0007669"/>
    <property type="project" value="UniProtKB-KW"/>
</dbReference>
<dbReference type="PROSITE" id="PS50297">
    <property type="entry name" value="ANK_REP_REGION"/>
    <property type="match status" value="3"/>
</dbReference>
<accession>A0AAW1PRF4</accession>
<keyword evidence="10" id="KW-0808">Transferase</keyword>
<dbReference type="PANTHER" id="PTHR24161">
    <property type="entry name" value="ANK_REP_REGION DOMAIN-CONTAINING PROTEIN-RELATED"/>
    <property type="match status" value="1"/>
</dbReference>
<evidence type="ECO:0000313" key="14">
    <source>
        <dbReference type="Proteomes" id="UP001489004"/>
    </source>
</evidence>
<dbReference type="Pfam" id="PF13920">
    <property type="entry name" value="zf-C3HC4_3"/>
    <property type="match status" value="1"/>
</dbReference>
<dbReference type="GO" id="GO:0016020">
    <property type="term" value="C:membrane"/>
    <property type="evidence" value="ECO:0007669"/>
    <property type="project" value="UniProtKB-SubCell"/>
</dbReference>
<dbReference type="Pfam" id="PF01529">
    <property type="entry name" value="DHHC"/>
    <property type="match status" value="1"/>
</dbReference>
<name>A0AAW1PRF4_9CHLO</name>
<dbReference type="Gene3D" id="3.30.40.10">
    <property type="entry name" value="Zinc/RING finger domain, C3HC4 (zinc finger)"/>
    <property type="match status" value="1"/>
</dbReference>
<dbReference type="GO" id="GO:0019706">
    <property type="term" value="F:protein-cysteine S-palmitoyltransferase activity"/>
    <property type="evidence" value="ECO:0007669"/>
    <property type="project" value="UniProtKB-EC"/>
</dbReference>
<feature type="repeat" description="ANK" evidence="8">
    <location>
        <begin position="496"/>
        <end position="528"/>
    </location>
</feature>
<feature type="transmembrane region" description="Helical" evidence="10">
    <location>
        <begin position="41"/>
        <end position="61"/>
    </location>
</feature>
<feature type="domain" description="RING-type" evidence="12">
    <location>
        <begin position="679"/>
        <end position="723"/>
    </location>
</feature>
<evidence type="ECO:0000259" key="12">
    <source>
        <dbReference type="PROSITE" id="PS50089"/>
    </source>
</evidence>
<dbReference type="SMART" id="SM00248">
    <property type="entry name" value="ANK"/>
    <property type="match status" value="5"/>
</dbReference>
<reference evidence="13 14" key="1">
    <citation type="journal article" date="2024" name="Nat. Commun.">
        <title>Phylogenomics reveals the evolutionary origins of lichenization in chlorophyte algae.</title>
        <authorList>
            <person name="Puginier C."/>
            <person name="Libourel C."/>
            <person name="Otte J."/>
            <person name="Skaloud P."/>
            <person name="Haon M."/>
            <person name="Grisel S."/>
            <person name="Petersen M."/>
            <person name="Berrin J.G."/>
            <person name="Delaux P.M."/>
            <person name="Dal Grande F."/>
            <person name="Keller J."/>
        </authorList>
    </citation>
    <scope>NUCLEOTIDE SEQUENCE [LARGE SCALE GENOMIC DNA]</scope>
    <source>
        <strain evidence="13 14">SAG 2043</strain>
    </source>
</reference>
<dbReference type="InterPro" id="IPR036770">
    <property type="entry name" value="Ankyrin_rpt-contain_sf"/>
</dbReference>
<dbReference type="PROSITE" id="PS50089">
    <property type="entry name" value="ZF_RING_2"/>
    <property type="match status" value="1"/>
</dbReference>